<reference evidence="2 3" key="1">
    <citation type="submission" date="2023-10" db="EMBL/GenBank/DDBJ databases">
        <title>Glaciecola aquimarina strain GGW-M5 nov., isolated from a coastal seawater.</title>
        <authorList>
            <person name="Bayburt H."/>
            <person name="Kim J.M."/>
            <person name="Choi B.J."/>
            <person name="Jeon C.O."/>
        </authorList>
    </citation>
    <scope>NUCLEOTIDE SEQUENCE [LARGE SCALE GENOMIC DNA]</scope>
    <source>
        <strain evidence="2 3">KCTC 32108</strain>
    </source>
</reference>
<dbReference type="Proteomes" id="UP001247805">
    <property type="component" value="Unassembled WGS sequence"/>
</dbReference>
<evidence type="ECO:0000313" key="2">
    <source>
        <dbReference type="EMBL" id="MDU0353406.1"/>
    </source>
</evidence>
<feature type="compositionally biased region" description="Basic and acidic residues" evidence="1">
    <location>
        <begin position="74"/>
        <end position="83"/>
    </location>
</feature>
<comment type="caution">
    <text evidence="2">The sequence shown here is derived from an EMBL/GenBank/DDBJ whole genome shotgun (WGS) entry which is preliminary data.</text>
</comment>
<evidence type="ECO:0008006" key="4">
    <source>
        <dbReference type="Google" id="ProtNLM"/>
    </source>
</evidence>
<dbReference type="SUPFAM" id="SSF53649">
    <property type="entry name" value="Alkaline phosphatase-like"/>
    <property type="match status" value="1"/>
</dbReference>
<sequence length="192" mass="22376">MQTHDMQAIEGKSLLGVFNNQNDNNRQSIVTGRERNDPARPNGWGYPVRSIHTENYVYTYNFEPNRWPSGTPEADYRDTDHSPTKKVTKNAPQDGMVFQKNYGKRPQQELYDLKNDPECLHNLANQPAFASLQQQLHAELFAELTRQRDPRMLGNGDVFDKYEGEARAKKYQLLVEIAKKGTYEWQERKKKK</sequence>
<accession>A0ABU3STS0</accession>
<gene>
    <name evidence="2" type="ORF">RS130_05195</name>
</gene>
<protein>
    <recommendedName>
        <fullName evidence="4">N-sulphoglucosamine sulphohydrolase C-terminal domain-containing protein</fullName>
    </recommendedName>
</protein>
<feature type="region of interest" description="Disordered" evidence="1">
    <location>
        <begin position="67"/>
        <end position="90"/>
    </location>
</feature>
<organism evidence="2 3">
    <name type="scientific">Paraglaciecola aquimarina</name>
    <dbReference type="NCBI Taxonomy" id="1235557"/>
    <lineage>
        <taxon>Bacteria</taxon>
        <taxon>Pseudomonadati</taxon>
        <taxon>Pseudomonadota</taxon>
        <taxon>Gammaproteobacteria</taxon>
        <taxon>Alteromonadales</taxon>
        <taxon>Alteromonadaceae</taxon>
        <taxon>Paraglaciecola</taxon>
    </lineage>
</organism>
<dbReference type="Gene3D" id="3.40.720.10">
    <property type="entry name" value="Alkaline Phosphatase, subunit A"/>
    <property type="match status" value="1"/>
</dbReference>
<feature type="region of interest" description="Disordered" evidence="1">
    <location>
        <begin position="16"/>
        <end position="44"/>
    </location>
</feature>
<dbReference type="InterPro" id="IPR017850">
    <property type="entry name" value="Alkaline_phosphatase_core_sf"/>
</dbReference>
<evidence type="ECO:0000256" key="1">
    <source>
        <dbReference type="SAM" id="MobiDB-lite"/>
    </source>
</evidence>
<evidence type="ECO:0000313" key="3">
    <source>
        <dbReference type="Proteomes" id="UP001247805"/>
    </source>
</evidence>
<dbReference type="EMBL" id="JAWDIO010000002">
    <property type="protein sequence ID" value="MDU0353406.1"/>
    <property type="molecule type" value="Genomic_DNA"/>
</dbReference>
<keyword evidence="3" id="KW-1185">Reference proteome</keyword>
<feature type="compositionally biased region" description="Polar residues" evidence="1">
    <location>
        <begin position="18"/>
        <end position="30"/>
    </location>
</feature>
<dbReference type="RefSeq" id="WP_316025084.1">
    <property type="nucleotide sequence ID" value="NZ_JAWDIO010000002.1"/>
</dbReference>
<proteinExistence type="predicted"/>
<name>A0ABU3STS0_9ALTE</name>